<dbReference type="AlphaFoldDB" id="A0A7R9DJA4"/>
<sequence>MSFVKMYIYWKEKNIFQKVFLCILHVFKINYVISNILFTHLFIFYITLIYVIILNMKPIMSCLCIQVPPPYTLYHSTRFRCDAIYKNYN</sequence>
<evidence type="ECO:0000256" key="1">
    <source>
        <dbReference type="SAM" id="Phobius"/>
    </source>
</evidence>
<protein>
    <submittedName>
        <fullName evidence="2">Uncharacterized protein</fullName>
    </submittedName>
</protein>
<organism evidence="2">
    <name type="scientific">Timema cristinae</name>
    <name type="common">Walking stick</name>
    <dbReference type="NCBI Taxonomy" id="61476"/>
    <lineage>
        <taxon>Eukaryota</taxon>
        <taxon>Metazoa</taxon>
        <taxon>Ecdysozoa</taxon>
        <taxon>Arthropoda</taxon>
        <taxon>Hexapoda</taxon>
        <taxon>Insecta</taxon>
        <taxon>Pterygota</taxon>
        <taxon>Neoptera</taxon>
        <taxon>Polyneoptera</taxon>
        <taxon>Phasmatodea</taxon>
        <taxon>Timematodea</taxon>
        <taxon>Timematoidea</taxon>
        <taxon>Timematidae</taxon>
        <taxon>Timema</taxon>
    </lineage>
</organism>
<dbReference type="EMBL" id="OC326554">
    <property type="protein sequence ID" value="CAD7415771.1"/>
    <property type="molecule type" value="Genomic_DNA"/>
</dbReference>
<feature type="transmembrane region" description="Helical" evidence="1">
    <location>
        <begin position="31"/>
        <end position="53"/>
    </location>
</feature>
<keyword evidence="1" id="KW-0812">Transmembrane</keyword>
<keyword evidence="1" id="KW-0472">Membrane</keyword>
<proteinExistence type="predicted"/>
<accession>A0A7R9DJA4</accession>
<gene>
    <name evidence="2" type="ORF">TCEB3V08_LOCUS12535</name>
</gene>
<reference evidence="2" key="1">
    <citation type="submission" date="2020-11" db="EMBL/GenBank/DDBJ databases">
        <authorList>
            <person name="Tran Van P."/>
        </authorList>
    </citation>
    <scope>NUCLEOTIDE SEQUENCE</scope>
</reference>
<name>A0A7R9DJA4_TIMCR</name>
<keyword evidence="1" id="KW-1133">Transmembrane helix</keyword>
<evidence type="ECO:0000313" key="2">
    <source>
        <dbReference type="EMBL" id="CAD7415771.1"/>
    </source>
</evidence>